<feature type="chain" id="PRO_5047522650" evidence="2">
    <location>
        <begin position="18"/>
        <end position="230"/>
    </location>
</feature>
<protein>
    <submittedName>
        <fullName evidence="3">Uncharacterized protein</fullName>
    </submittedName>
</protein>
<feature type="coiled-coil region" evidence="1">
    <location>
        <begin position="55"/>
        <end position="82"/>
    </location>
</feature>
<name>A0ABQ8EZZ1_9FUNG</name>
<sequence length="230" mass="25957">MILPLLLLPLVSLGVVAQHPGQRQTVDFSPQPSYRLVFPPTHFTPATYVCTGSNIKFQTNHAHRLTQEIERLCEEAIEKIKKKPCPPQAMIAEYDRNGAECKRLKEEAKMLTTHGIWHANMRGMPETLPSYNKSNWPPHSVLIVSAIQKSRLRLLGRALDPGVENVYTWLRGGVLNGEADLDQRWLDGTVEHESMGTRHDNRVLGSNGLADFLQVVYWAASIHFVANTTW</sequence>
<reference evidence="3 4" key="1">
    <citation type="submission" date="2021-02" db="EMBL/GenBank/DDBJ databases">
        <title>Variation within the Batrachochytrium salamandrivorans European outbreak.</title>
        <authorList>
            <person name="Kelly M."/>
            <person name="Pasmans F."/>
            <person name="Shea T.P."/>
            <person name="Munoz J.F."/>
            <person name="Carranza S."/>
            <person name="Cuomo C.A."/>
            <person name="Martel A."/>
        </authorList>
    </citation>
    <scope>NUCLEOTIDE SEQUENCE [LARGE SCALE GENOMIC DNA]</scope>
    <source>
        <strain evidence="3 4">AMFP18/2</strain>
    </source>
</reference>
<keyword evidence="4" id="KW-1185">Reference proteome</keyword>
<dbReference type="Proteomes" id="UP001648503">
    <property type="component" value="Unassembled WGS sequence"/>
</dbReference>
<dbReference type="EMBL" id="JAFCIX010000444">
    <property type="protein sequence ID" value="KAH6589601.1"/>
    <property type="molecule type" value="Genomic_DNA"/>
</dbReference>
<comment type="caution">
    <text evidence="3">The sequence shown here is derived from an EMBL/GenBank/DDBJ whole genome shotgun (WGS) entry which is preliminary data.</text>
</comment>
<feature type="signal peptide" evidence="2">
    <location>
        <begin position="1"/>
        <end position="17"/>
    </location>
</feature>
<keyword evidence="2" id="KW-0732">Signal</keyword>
<evidence type="ECO:0000256" key="2">
    <source>
        <dbReference type="SAM" id="SignalP"/>
    </source>
</evidence>
<accession>A0ABQ8EZZ1</accession>
<evidence type="ECO:0000313" key="4">
    <source>
        <dbReference type="Proteomes" id="UP001648503"/>
    </source>
</evidence>
<proteinExistence type="predicted"/>
<keyword evidence="1" id="KW-0175">Coiled coil</keyword>
<evidence type="ECO:0000256" key="1">
    <source>
        <dbReference type="SAM" id="Coils"/>
    </source>
</evidence>
<organism evidence="3 4">
    <name type="scientific">Batrachochytrium salamandrivorans</name>
    <dbReference type="NCBI Taxonomy" id="1357716"/>
    <lineage>
        <taxon>Eukaryota</taxon>
        <taxon>Fungi</taxon>
        <taxon>Fungi incertae sedis</taxon>
        <taxon>Chytridiomycota</taxon>
        <taxon>Chytridiomycota incertae sedis</taxon>
        <taxon>Chytridiomycetes</taxon>
        <taxon>Rhizophydiales</taxon>
        <taxon>Rhizophydiales incertae sedis</taxon>
        <taxon>Batrachochytrium</taxon>
    </lineage>
</organism>
<gene>
    <name evidence="3" type="ORF">BASA50_009913</name>
</gene>
<evidence type="ECO:0000313" key="3">
    <source>
        <dbReference type="EMBL" id="KAH6589601.1"/>
    </source>
</evidence>